<accession>A0AAI9Y6U1</accession>
<keyword evidence="2" id="KW-1185">Reference proteome</keyword>
<dbReference type="EMBL" id="MPDP01000112">
    <property type="protein sequence ID" value="KAK1480184.1"/>
    <property type="molecule type" value="Genomic_DNA"/>
</dbReference>
<sequence length="64" mass="6832">MEAMICNGTSGATAIDSRKDGEAFNGLILRNEVDNVGLPGTGRSQLQGSVCRDRLETQTVQFSD</sequence>
<dbReference type="AlphaFoldDB" id="A0AAI9Y6U1"/>
<proteinExistence type="predicted"/>
<reference evidence="1" key="1">
    <citation type="submission" date="2016-11" db="EMBL/GenBank/DDBJ databases">
        <title>The genome sequence of Colletotrichum cuscutae.</title>
        <authorList>
            <person name="Baroncelli R."/>
        </authorList>
    </citation>
    <scope>NUCLEOTIDE SEQUENCE</scope>
    <source>
        <strain evidence="1">IMI 304802</strain>
    </source>
</reference>
<gene>
    <name evidence="1" type="ORF">CCUS01_00741</name>
</gene>
<evidence type="ECO:0000313" key="2">
    <source>
        <dbReference type="Proteomes" id="UP001239213"/>
    </source>
</evidence>
<dbReference type="Proteomes" id="UP001239213">
    <property type="component" value="Unassembled WGS sequence"/>
</dbReference>
<evidence type="ECO:0000313" key="1">
    <source>
        <dbReference type="EMBL" id="KAK1480184.1"/>
    </source>
</evidence>
<organism evidence="1 2">
    <name type="scientific">Colletotrichum cuscutae</name>
    <dbReference type="NCBI Taxonomy" id="1209917"/>
    <lineage>
        <taxon>Eukaryota</taxon>
        <taxon>Fungi</taxon>
        <taxon>Dikarya</taxon>
        <taxon>Ascomycota</taxon>
        <taxon>Pezizomycotina</taxon>
        <taxon>Sordariomycetes</taxon>
        <taxon>Hypocreomycetidae</taxon>
        <taxon>Glomerellales</taxon>
        <taxon>Glomerellaceae</taxon>
        <taxon>Colletotrichum</taxon>
        <taxon>Colletotrichum acutatum species complex</taxon>
    </lineage>
</organism>
<protein>
    <submittedName>
        <fullName evidence="1">Uncharacterized protein</fullName>
    </submittedName>
</protein>
<comment type="caution">
    <text evidence="1">The sequence shown here is derived from an EMBL/GenBank/DDBJ whole genome shotgun (WGS) entry which is preliminary data.</text>
</comment>
<name>A0AAI9Y6U1_9PEZI</name>